<reference evidence="1 2" key="1">
    <citation type="submission" date="2022-01" db="EMBL/GenBank/DDBJ databases">
        <title>A high-quality chromosome-level genome assembly of rohu carp, Labeo rohita.</title>
        <authorList>
            <person name="Arick M.A. II"/>
            <person name="Hsu C.-Y."/>
            <person name="Magbanua Z."/>
            <person name="Pechanova O."/>
            <person name="Grover C."/>
            <person name="Miller E."/>
            <person name="Thrash A."/>
            <person name="Ezzel L."/>
            <person name="Alam S."/>
            <person name="Benzie J."/>
            <person name="Hamilton M."/>
            <person name="Karsi A."/>
            <person name="Lawrence M.L."/>
            <person name="Peterson D.G."/>
        </authorList>
    </citation>
    <scope>NUCLEOTIDE SEQUENCE [LARGE SCALE GENOMIC DNA]</scope>
    <source>
        <strain evidence="2">BAU-BD-2019</strain>
        <tissue evidence="1">Blood</tissue>
    </source>
</reference>
<name>A0ABQ8LAA5_LABRO</name>
<evidence type="ECO:0000313" key="2">
    <source>
        <dbReference type="Proteomes" id="UP000830375"/>
    </source>
</evidence>
<comment type="caution">
    <text evidence="1">The sequence shown here is derived from an EMBL/GenBank/DDBJ whole genome shotgun (WGS) entry which is preliminary data.</text>
</comment>
<evidence type="ECO:0000313" key="1">
    <source>
        <dbReference type="EMBL" id="KAI2647693.1"/>
    </source>
</evidence>
<gene>
    <name evidence="1" type="ORF">H4Q32_030553</name>
</gene>
<proteinExistence type="predicted"/>
<dbReference type="Proteomes" id="UP000830375">
    <property type="component" value="Unassembled WGS sequence"/>
</dbReference>
<sequence>MFLSDTNTALRMDPLTSRLPLHVTEYSANKGSSSFSNGHCTGMDTTKILFRLKQGPRSLEQHISEFLAIVNFSDLPDSFMDFALLCVGLPFTVGIAEEEHDNTVMAAAKFSRPQAAGHSTVLIATPVCKPACKMATAPERAHVMLPSRCHTTSQLCFLIKLHLLYLSLAKSKLLFLSQANSELLFLSQVKLKLLFLTQVKSQLVFTSQVTAVVPVSSQAIAVVHESSKVTAVVPEPSQATADLREPIQVTINLHEPSQVTADLHEPSQVTAGLHEPSQVTAAVPGSSLISAGHPESIHISAGRPESGHVSAGKSSNDLQRSLCCVQCRQTLAVAARRVQCTHGHIFSVT</sequence>
<dbReference type="EMBL" id="JACTAM010000199">
    <property type="protein sequence ID" value="KAI2647693.1"/>
    <property type="molecule type" value="Genomic_DNA"/>
</dbReference>
<accession>A0ABQ8LAA5</accession>
<protein>
    <submittedName>
        <fullName evidence="1">Transcription activator of gluconeogenesis ERT1</fullName>
    </submittedName>
</protein>
<keyword evidence="2" id="KW-1185">Reference proteome</keyword>
<organism evidence="1 2">
    <name type="scientific">Labeo rohita</name>
    <name type="common">Indian major carp</name>
    <name type="synonym">Cyprinus rohita</name>
    <dbReference type="NCBI Taxonomy" id="84645"/>
    <lineage>
        <taxon>Eukaryota</taxon>
        <taxon>Metazoa</taxon>
        <taxon>Chordata</taxon>
        <taxon>Craniata</taxon>
        <taxon>Vertebrata</taxon>
        <taxon>Euteleostomi</taxon>
        <taxon>Actinopterygii</taxon>
        <taxon>Neopterygii</taxon>
        <taxon>Teleostei</taxon>
        <taxon>Ostariophysi</taxon>
        <taxon>Cypriniformes</taxon>
        <taxon>Cyprinidae</taxon>
        <taxon>Labeoninae</taxon>
        <taxon>Labeonini</taxon>
        <taxon>Labeo</taxon>
    </lineage>
</organism>